<dbReference type="HOGENOM" id="CLU_087284_1_1_7"/>
<dbReference type="EMBL" id="CP010311">
    <property type="protein sequence ID" value="AJF07347.1"/>
    <property type="molecule type" value="Genomic_DNA"/>
</dbReference>
<evidence type="ECO:0000313" key="3">
    <source>
        <dbReference type="EMBL" id="AJF07347.1"/>
    </source>
</evidence>
<evidence type="ECO:0000256" key="1">
    <source>
        <dbReference type="ARBA" id="ARBA00023002"/>
    </source>
</evidence>
<dbReference type="STRING" id="483547.GSUB_13350"/>
<keyword evidence="1" id="KW-0560">Oxidoreductase</keyword>
<accession>A0A0B5FGP8</accession>
<organism evidence="3 4">
    <name type="scientific">Geoalkalibacter subterraneus</name>
    <dbReference type="NCBI Taxonomy" id="483547"/>
    <lineage>
        <taxon>Bacteria</taxon>
        <taxon>Pseudomonadati</taxon>
        <taxon>Thermodesulfobacteriota</taxon>
        <taxon>Desulfuromonadia</taxon>
        <taxon>Desulfuromonadales</taxon>
        <taxon>Geoalkalibacteraceae</taxon>
        <taxon>Geoalkalibacter</taxon>
    </lineage>
</organism>
<reference evidence="3 4" key="1">
    <citation type="journal article" date="2015" name="Genome Announc.">
        <title>Genomes of Geoalkalibacter ferrihydriticus Z-0531T and Geoalkalibacter subterraneus Red1T, Two Haloalkaliphilic Metal-Reducing Deltaproteobacteria.</title>
        <authorList>
            <person name="Badalamenti J.P."/>
            <person name="Krajmalnik-Brown R."/>
            <person name="Torres C.I."/>
            <person name="Bond D.R."/>
        </authorList>
    </citation>
    <scope>NUCLEOTIDE SEQUENCE [LARGE SCALE GENOMIC DNA]</scope>
    <source>
        <strain evidence="3 4">Red1</strain>
    </source>
</reference>
<dbReference type="PANTHER" id="PTHR43854:SF1">
    <property type="entry name" value="INDOLEPYRUVATE OXIDOREDUCTASE SUBUNIT IORB"/>
    <property type="match status" value="1"/>
</dbReference>
<dbReference type="SUPFAM" id="SSF53323">
    <property type="entry name" value="Pyruvate-ferredoxin oxidoreductase, PFOR, domain III"/>
    <property type="match status" value="1"/>
</dbReference>
<dbReference type="InterPro" id="IPR002869">
    <property type="entry name" value="Pyrv_flavodox_OxRed_cen"/>
</dbReference>
<feature type="domain" description="Pyruvate/ketoisovalerate oxidoreductase catalytic" evidence="2">
    <location>
        <begin position="11"/>
        <end position="165"/>
    </location>
</feature>
<dbReference type="Proteomes" id="UP000035036">
    <property type="component" value="Chromosome"/>
</dbReference>
<evidence type="ECO:0000313" key="4">
    <source>
        <dbReference type="Proteomes" id="UP000035036"/>
    </source>
</evidence>
<proteinExistence type="predicted"/>
<dbReference type="KEGG" id="gsb:GSUB_13350"/>
<sequence length="166" mass="17801">MKQQIIVSGIGGQGVLFLTRVIAQAAVDQGLPVLTAETHGMAQRGGTVLSTIKVGSYHSPLIRTGQADVGLLLWEDNLAVHRSLLKPEGHLLINADEEGEGARIDASGLAREMGNPVLSNLILLGLAVRRQALFCDAVQCEKAVRTLAPERFLDQNLAAFRRGLED</sequence>
<keyword evidence="3" id="KW-0670">Pyruvate</keyword>
<name>A0A0B5FGP8_9BACT</name>
<dbReference type="OrthoDB" id="9800445at2"/>
<dbReference type="InterPro" id="IPR052198">
    <property type="entry name" value="IorB_Oxidoreductase"/>
</dbReference>
<dbReference type="Pfam" id="PF01558">
    <property type="entry name" value="POR"/>
    <property type="match status" value="1"/>
</dbReference>
<dbReference type="InterPro" id="IPR019752">
    <property type="entry name" value="Pyrv/ketoisovalerate_OxRed_cat"/>
</dbReference>
<dbReference type="PANTHER" id="PTHR43854">
    <property type="entry name" value="INDOLEPYRUVATE OXIDOREDUCTASE SUBUNIT IORB"/>
    <property type="match status" value="1"/>
</dbReference>
<dbReference type="AlphaFoldDB" id="A0A0B5FGP8"/>
<dbReference type="RefSeq" id="WP_040201230.1">
    <property type="nucleotide sequence ID" value="NZ_CP010311.1"/>
</dbReference>
<protein>
    <submittedName>
        <fullName evidence="3">Pyruvate ferredoxin oxidoreductase</fullName>
    </submittedName>
</protein>
<gene>
    <name evidence="3" type="ORF">GSUB_13350</name>
</gene>
<evidence type="ECO:0000259" key="2">
    <source>
        <dbReference type="Pfam" id="PF01558"/>
    </source>
</evidence>
<keyword evidence="4" id="KW-1185">Reference proteome</keyword>
<dbReference type="Gene3D" id="3.40.920.10">
    <property type="entry name" value="Pyruvate-ferredoxin oxidoreductase, PFOR, domain III"/>
    <property type="match status" value="1"/>
</dbReference>
<dbReference type="GO" id="GO:0016903">
    <property type="term" value="F:oxidoreductase activity, acting on the aldehyde or oxo group of donors"/>
    <property type="evidence" value="ECO:0007669"/>
    <property type="project" value="InterPro"/>
</dbReference>